<dbReference type="InterPro" id="IPR018060">
    <property type="entry name" value="HTH_AraC"/>
</dbReference>
<evidence type="ECO:0000313" key="2">
    <source>
        <dbReference type="EMBL" id="SDJ41034.1"/>
    </source>
</evidence>
<evidence type="ECO:0000313" key="3">
    <source>
        <dbReference type="Proteomes" id="UP000199093"/>
    </source>
</evidence>
<dbReference type="Pfam" id="PF12833">
    <property type="entry name" value="HTH_18"/>
    <property type="match status" value="1"/>
</dbReference>
<evidence type="ECO:0000259" key="1">
    <source>
        <dbReference type="PROSITE" id="PS01124"/>
    </source>
</evidence>
<dbReference type="OrthoDB" id="9802263at2"/>
<dbReference type="GO" id="GO:0043565">
    <property type="term" value="F:sequence-specific DNA binding"/>
    <property type="evidence" value="ECO:0007669"/>
    <property type="project" value="InterPro"/>
</dbReference>
<keyword evidence="3" id="KW-1185">Reference proteome</keyword>
<dbReference type="Proteomes" id="UP000199093">
    <property type="component" value="Unassembled WGS sequence"/>
</dbReference>
<reference evidence="2 3" key="1">
    <citation type="submission" date="2016-10" db="EMBL/GenBank/DDBJ databases">
        <authorList>
            <person name="de Groot N.N."/>
        </authorList>
    </citation>
    <scope>NUCLEOTIDE SEQUENCE [LARGE SCALE GENOMIC DNA]</scope>
    <source>
        <strain evidence="2 3">DSM 26424</strain>
    </source>
</reference>
<dbReference type="STRING" id="555512.SAMN04487993_103013"/>
<dbReference type="GO" id="GO:0003700">
    <property type="term" value="F:DNA-binding transcription factor activity"/>
    <property type="evidence" value="ECO:0007669"/>
    <property type="project" value="InterPro"/>
</dbReference>
<dbReference type="Gene3D" id="1.10.10.60">
    <property type="entry name" value="Homeodomain-like"/>
    <property type="match status" value="1"/>
</dbReference>
<dbReference type="PROSITE" id="PS01124">
    <property type="entry name" value="HTH_ARAC_FAMILY_2"/>
    <property type="match status" value="1"/>
</dbReference>
<name>A0A1G8TI15_9RHOB</name>
<dbReference type="SMART" id="SM00342">
    <property type="entry name" value="HTH_ARAC"/>
    <property type="match status" value="1"/>
</dbReference>
<protein>
    <submittedName>
        <fullName evidence="2">Helix-turn-helix domain-containing protein</fullName>
    </submittedName>
</protein>
<gene>
    <name evidence="2" type="ORF">SAMN04487993_103013</name>
</gene>
<accession>A0A1G8TI15</accession>
<organism evidence="2 3">
    <name type="scientific">Salipiger marinus</name>
    <dbReference type="NCBI Taxonomy" id="555512"/>
    <lineage>
        <taxon>Bacteria</taxon>
        <taxon>Pseudomonadati</taxon>
        <taxon>Pseudomonadota</taxon>
        <taxon>Alphaproteobacteria</taxon>
        <taxon>Rhodobacterales</taxon>
        <taxon>Roseobacteraceae</taxon>
        <taxon>Salipiger</taxon>
    </lineage>
</organism>
<sequence>MPLSQLAREAGHATPQDVLAGIRLDAARIRLLSGGHSVTTSLDSGISHLGRFAAAYRRRFGERPAQTLSART</sequence>
<feature type="domain" description="HTH araC/xylS-type" evidence="1">
    <location>
        <begin position="1"/>
        <end position="70"/>
    </location>
</feature>
<dbReference type="EMBL" id="FNEJ01000030">
    <property type="protein sequence ID" value="SDJ41034.1"/>
    <property type="molecule type" value="Genomic_DNA"/>
</dbReference>
<proteinExistence type="predicted"/>
<dbReference type="AlphaFoldDB" id="A0A1G8TI15"/>